<dbReference type="GO" id="GO:0009103">
    <property type="term" value="P:lipopolysaccharide biosynthetic process"/>
    <property type="evidence" value="ECO:0007669"/>
    <property type="project" value="TreeGrafter"/>
</dbReference>
<reference evidence="4" key="1">
    <citation type="journal article" date="2021" name="PeerJ">
        <title>Extensive microbial diversity within the chicken gut microbiome revealed by metagenomics and culture.</title>
        <authorList>
            <person name="Gilroy R."/>
            <person name="Ravi A."/>
            <person name="Getino M."/>
            <person name="Pursley I."/>
            <person name="Horton D.L."/>
            <person name="Alikhan N.F."/>
            <person name="Baker D."/>
            <person name="Gharbi K."/>
            <person name="Hall N."/>
            <person name="Watson M."/>
            <person name="Adriaenssens E.M."/>
            <person name="Foster-Nyarko E."/>
            <person name="Jarju S."/>
            <person name="Secka A."/>
            <person name="Antonio M."/>
            <person name="Oren A."/>
            <person name="Chaudhuri R.R."/>
            <person name="La Ragione R."/>
            <person name="Hildebrand F."/>
            <person name="Pallen M.J."/>
        </authorList>
    </citation>
    <scope>NUCLEOTIDE SEQUENCE</scope>
    <source>
        <strain evidence="4">CHK180-15479</strain>
    </source>
</reference>
<gene>
    <name evidence="4" type="ORF">H9704_12125</name>
</gene>
<dbReference type="CDD" id="cd03801">
    <property type="entry name" value="GT4_PimA-like"/>
    <property type="match status" value="1"/>
</dbReference>
<evidence type="ECO:0000313" key="5">
    <source>
        <dbReference type="Proteomes" id="UP000823910"/>
    </source>
</evidence>
<dbReference type="PANTHER" id="PTHR46401">
    <property type="entry name" value="GLYCOSYLTRANSFERASE WBBK-RELATED"/>
    <property type="match status" value="1"/>
</dbReference>
<dbReference type="GO" id="GO:0016757">
    <property type="term" value="F:glycosyltransferase activity"/>
    <property type="evidence" value="ECO:0007669"/>
    <property type="project" value="InterPro"/>
</dbReference>
<organism evidence="4 5">
    <name type="scientific">Candidatus Enterocloster excrementipullorum</name>
    <dbReference type="NCBI Taxonomy" id="2838559"/>
    <lineage>
        <taxon>Bacteria</taxon>
        <taxon>Bacillati</taxon>
        <taxon>Bacillota</taxon>
        <taxon>Clostridia</taxon>
        <taxon>Lachnospirales</taxon>
        <taxon>Lachnospiraceae</taxon>
        <taxon>Enterocloster</taxon>
    </lineage>
</organism>
<feature type="domain" description="Glycosyl transferase family 1" evidence="2">
    <location>
        <begin position="190"/>
        <end position="345"/>
    </location>
</feature>
<sequence>MKIAMFGQRGPGDPLGGGIEVVATELAGRMAAMGHKVTCYNRSNSQMKKSERPAEYKGVREKYVPTLQAKGIAAVSSSFFAALACAFGKYDVVHIHAEGPAAMCWLPKMFGKRVVVTVHGLDWQREKWSKGFGAKYIHFGEQCMVKFADRIIVLSRGVQNYFKETYGRDTLFIPNGVNRPIRRPPQLIQKKFQLDSPYILYLSRLVPEKRADLLIKAFKQVKTDKKLVIAGGTSDTDSYFEELQSLARGDDRIVFTGLVRGRLLEELYSNAYLYVLPSDLEGMPLSLLEAMSYGNCCLTSDIAECAEVVEDKAVFFRKGDEAALRNRLEELCGDPERAERYRKDAADFICSKYNWDDIARKTIEAYGNGNERAVRSDRRPAHARVHRNCDDACGGKQSV</sequence>
<evidence type="ECO:0000259" key="2">
    <source>
        <dbReference type="Pfam" id="PF00534"/>
    </source>
</evidence>
<keyword evidence="1" id="KW-0808">Transferase</keyword>
<dbReference type="AlphaFoldDB" id="A0A9D2SIW8"/>
<dbReference type="PANTHER" id="PTHR46401:SF2">
    <property type="entry name" value="GLYCOSYLTRANSFERASE WBBK-RELATED"/>
    <property type="match status" value="1"/>
</dbReference>
<name>A0A9D2SIW8_9FIRM</name>
<dbReference type="Pfam" id="PF13439">
    <property type="entry name" value="Glyco_transf_4"/>
    <property type="match status" value="1"/>
</dbReference>
<evidence type="ECO:0000256" key="1">
    <source>
        <dbReference type="ARBA" id="ARBA00022679"/>
    </source>
</evidence>
<dbReference type="InterPro" id="IPR028098">
    <property type="entry name" value="Glyco_trans_4-like_N"/>
</dbReference>
<accession>A0A9D2SIW8</accession>
<dbReference type="Gene3D" id="3.40.50.2000">
    <property type="entry name" value="Glycogen Phosphorylase B"/>
    <property type="match status" value="2"/>
</dbReference>
<protein>
    <submittedName>
        <fullName evidence="4">Glycosyltransferase family 4 protein</fullName>
    </submittedName>
</protein>
<dbReference type="EMBL" id="DWWT01000064">
    <property type="protein sequence ID" value="HJC06879.1"/>
    <property type="molecule type" value="Genomic_DNA"/>
</dbReference>
<dbReference type="Proteomes" id="UP000823910">
    <property type="component" value="Unassembled WGS sequence"/>
</dbReference>
<feature type="domain" description="Glycosyltransferase subfamily 4-like N-terminal" evidence="3">
    <location>
        <begin position="17"/>
        <end position="178"/>
    </location>
</feature>
<dbReference type="SUPFAM" id="SSF53756">
    <property type="entry name" value="UDP-Glycosyltransferase/glycogen phosphorylase"/>
    <property type="match status" value="1"/>
</dbReference>
<proteinExistence type="predicted"/>
<dbReference type="Pfam" id="PF00534">
    <property type="entry name" value="Glycos_transf_1"/>
    <property type="match status" value="1"/>
</dbReference>
<evidence type="ECO:0000259" key="3">
    <source>
        <dbReference type="Pfam" id="PF13439"/>
    </source>
</evidence>
<reference evidence="4" key="2">
    <citation type="submission" date="2021-04" db="EMBL/GenBank/DDBJ databases">
        <authorList>
            <person name="Gilroy R."/>
        </authorList>
    </citation>
    <scope>NUCLEOTIDE SEQUENCE</scope>
    <source>
        <strain evidence="4">CHK180-15479</strain>
    </source>
</reference>
<comment type="caution">
    <text evidence="4">The sequence shown here is derived from an EMBL/GenBank/DDBJ whole genome shotgun (WGS) entry which is preliminary data.</text>
</comment>
<evidence type="ECO:0000313" key="4">
    <source>
        <dbReference type="EMBL" id="HJC06879.1"/>
    </source>
</evidence>
<dbReference type="InterPro" id="IPR001296">
    <property type="entry name" value="Glyco_trans_1"/>
</dbReference>